<proteinExistence type="inferred from homology"/>
<dbReference type="SUPFAM" id="SSF56935">
    <property type="entry name" value="Porins"/>
    <property type="match status" value="1"/>
</dbReference>
<evidence type="ECO:0000256" key="2">
    <source>
        <dbReference type="ARBA" id="ARBA00022448"/>
    </source>
</evidence>
<dbReference type="InterPro" id="IPR000531">
    <property type="entry name" value="Beta-barrel_TonB"/>
</dbReference>
<gene>
    <name evidence="11" type="ORF">Mag101_16145</name>
</gene>
<keyword evidence="2" id="KW-0813">Transport</keyword>
<sequence length="682" mass="74895">MSLAFILTVAVNGFTEANEPRPSAEDDREAMEEVAVLGRQINLNGEAISASQGEVGPTEIGAWPLIRTGDLMEFVPGMVATQHSGSGKANQYFLRGFNLDHGTDFATFVDGMPVNMRTHGHGQGYTDLNFVIPETVQRLRYRKGPYYAEVGDFSSAGSAQFMLADTLPRGLAELSFGEHGYRRAVVVDSLTVSSSDVMLAAEWQGYDGPWTDIQESVHKLNLLGKVSSDLAGGRGHLAFMGYDNRWNSPDQIPARAVTQGIIDAYGSLDSTLGGNTQRYSLSGGWTGAVAAGELAVSAYAIDYDFTLWSNFTYALDFPGQGDQFQQRDDRRVYGFEAAQVWRRKAASWTLGLQGRRDDIDQIGLYRTVARKVTGTVREDQVVEDSLGLFAVNQYQWTDTLRSYLGLRYDHYDFSVNAGLAQNSGQRSDGEASLKASLAWQPWPVSEFYLSYGQGLHSNDARGTVIQVDPVSAETVDAVDPLVGSRGLELGSRLFVTDQLHATLALWQLVLDSELLFVGDAGNTEASRPTDRQGAEAGLYWFASEQISAELEFSYTDAQFAGSDPAGNEIPGAIPLVASAAINYSGDSGWFASLHLRHFGAYPLLEDGAVESAGSSLVNLRFGRDLRRWRLQLDLLNALNSNDHDVDYFYASRLPGEDPEGVEDLHYHIFEPRTLRASLRYQF</sequence>
<evidence type="ECO:0000256" key="1">
    <source>
        <dbReference type="ARBA" id="ARBA00004571"/>
    </source>
</evidence>
<name>A0A1Q2M8H1_9GAMM</name>
<dbReference type="Proteomes" id="UP000188219">
    <property type="component" value="Chromosome"/>
</dbReference>
<dbReference type="EMBL" id="CP019650">
    <property type="protein sequence ID" value="AQQ68994.1"/>
    <property type="molecule type" value="Genomic_DNA"/>
</dbReference>
<protein>
    <submittedName>
        <fullName evidence="11">TonB-dependent receptor</fullName>
    </submittedName>
</protein>
<dbReference type="STRING" id="260552.Mag101_16145"/>
<evidence type="ECO:0000313" key="11">
    <source>
        <dbReference type="EMBL" id="AQQ68994.1"/>
    </source>
</evidence>
<accession>A0A1Q2M8H1</accession>
<comment type="subcellular location">
    <subcellularLocation>
        <location evidence="1">Cell outer membrane</location>
        <topology evidence="1">Multi-pass membrane protein</topology>
    </subcellularLocation>
</comment>
<dbReference type="eggNOG" id="COG4206">
    <property type="taxonomic scope" value="Bacteria"/>
</dbReference>
<dbReference type="RefSeq" id="WP_232325060.1">
    <property type="nucleotide sequence ID" value="NZ_CP019650.1"/>
</dbReference>
<dbReference type="PANTHER" id="PTHR30069:SF36">
    <property type="entry name" value="BLL6948 PROTEIN"/>
    <property type="match status" value="1"/>
</dbReference>
<dbReference type="GO" id="GO:0044718">
    <property type="term" value="P:siderophore transmembrane transport"/>
    <property type="evidence" value="ECO:0007669"/>
    <property type="project" value="TreeGrafter"/>
</dbReference>
<dbReference type="GO" id="GO:0009279">
    <property type="term" value="C:cell outer membrane"/>
    <property type="evidence" value="ECO:0007669"/>
    <property type="project" value="UniProtKB-SubCell"/>
</dbReference>
<keyword evidence="3" id="KW-1134">Transmembrane beta strand</keyword>
<dbReference type="KEGG" id="maga:Mag101_16145"/>
<dbReference type="GO" id="GO:0015344">
    <property type="term" value="F:siderophore uptake transmembrane transporter activity"/>
    <property type="evidence" value="ECO:0007669"/>
    <property type="project" value="TreeGrafter"/>
</dbReference>
<dbReference type="Gene3D" id="2.170.130.10">
    <property type="entry name" value="TonB-dependent receptor, plug domain"/>
    <property type="match status" value="1"/>
</dbReference>
<dbReference type="InterPro" id="IPR036942">
    <property type="entry name" value="Beta-barrel_TonB_sf"/>
</dbReference>
<dbReference type="PANTHER" id="PTHR30069">
    <property type="entry name" value="TONB-DEPENDENT OUTER MEMBRANE RECEPTOR"/>
    <property type="match status" value="1"/>
</dbReference>
<dbReference type="Pfam" id="PF00593">
    <property type="entry name" value="TonB_dep_Rec_b-barrel"/>
    <property type="match status" value="1"/>
</dbReference>
<dbReference type="InterPro" id="IPR012910">
    <property type="entry name" value="Plug_dom"/>
</dbReference>
<evidence type="ECO:0000256" key="3">
    <source>
        <dbReference type="ARBA" id="ARBA00022452"/>
    </source>
</evidence>
<dbReference type="InterPro" id="IPR039426">
    <property type="entry name" value="TonB-dep_rcpt-like"/>
</dbReference>
<dbReference type="Pfam" id="PF07715">
    <property type="entry name" value="Plug"/>
    <property type="match status" value="1"/>
</dbReference>
<keyword evidence="6 8" id="KW-0472">Membrane</keyword>
<keyword evidence="7" id="KW-0998">Cell outer membrane</keyword>
<evidence type="ECO:0000256" key="8">
    <source>
        <dbReference type="RuleBase" id="RU003357"/>
    </source>
</evidence>
<evidence type="ECO:0000259" key="9">
    <source>
        <dbReference type="Pfam" id="PF00593"/>
    </source>
</evidence>
<evidence type="ECO:0000256" key="6">
    <source>
        <dbReference type="ARBA" id="ARBA00023136"/>
    </source>
</evidence>
<feature type="domain" description="TonB-dependent receptor-like beta-barrel" evidence="9">
    <location>
        <begin position="233"/>
        <end position="636"/>
    </location>
</feature>
<dbReference type="InterPro" id="IPR037066">
    <property type="entry name" value="Plug_dom_sf"/>
</dbReference>
<evidence type="ECO:0000259" key="10">
    <source>
        <dbReference type="Pfam" id="PF07715"/>
    </source>
</evidence>
<evidence type="ECO:0000256" key="7">
    <source>
        <dbReference type="ARBA" id="ARBA00023237"/>
    </source>
</evidence>
<keyword evidence="4" id="KW-0812">Transmembrane</keyword>
<keyword evidence="5 8" id="KW-0798">TonB box</keyword>
<comment type="similarity">
    <text evidence="8">Belongs to the TonB-dependent receptor family.</text>
</comment>
<organism evidence="11 12">
    <name type="scientific">Microbulbifer agarilyticus</name>
    <dbReference type="NCBI Taxonomy" id="260552"/>
    <lineage>
        <taxon>Bacteria</taxon>
        <taxon>Pseudomonadati</taxon>
        <taxon>Pseudomonadota</taxon>
        <taxon>Gammaproteobacteria</taxon>
        <taxon>Cellvibrionales</taxon>
        <taxon>Microbulbiferaceae</taxon>
        <taxon>Microbulbifer</taxon>
    </lineage>
</organism>
<keyword evidence="12" id="KW-1185">Reference proteome</keyword>
<evidence type="ECO:0000256" key="4">
    <source>
        <dbReference type="ARBA" id="ARBA00022692"/>
    </source>
</evidence>
<evidence type="ECO:0000313" key="12">
    <source>
        <dbReference type="Proteomes" id="UP000188219"/>
    </source>
</evidence>
<evidence type="ECO:0000256" key="5">
    <source>
        <dbReference type="ARBA" id="ARBA00023077"/>
    </source>
</evidence>
<dbReference type="AlphaFoldDB" id="A0A1Q2M8H1"/>
<dbReference type="Gene3D" id="2.40.170.20">
    <property type="entry name" value="TonB-dependent receptor, beta-barrel domain"/>
    <property type="match status" value="1"/>
</dbReference>
<reference evidence="11" key="1">
    <citation type="submission" date="2017-02" db="EMBL/GenBank/DDBJ databases">
        <title>Genome of Microbulbifer agarilyticus GP101.</title>
        <authorList>
            <person name="Jung J."/>
            <person name="Bae S.S."/>
            <person name="Baek K."/>
        </authorList>
    </citation>
    <scope>NUCLEOTIDE SEQUENCE [LARGE SCALE GENOMIC DNA]</scope>
    <source>
        <strain evidence="11">GP101</strain>
    </source>
</reference>
<feature type="domain" description="TonB-dependent receptor plug" evidence="10">
    <location>
        <begin position="55"/>
        <end position="157"/>
    </location>
</feature>
<keyword evidence="11" id="KW-0675">Receptor</keyword>